<keyword evidence="3" id="KW-0028">Amino-acid biosynthesis</keyword>
<sequence length="254" mass="25318">MSPVDTRAAGTGGPGPTSPAAIILVAMAEEAAPFLAAAGVSAAPVTVGKALQYRLTLAGREVLLVQGGIGLVNAAGATTSAILTARATDPGAAPLVISAGSAGGVGVDVRVGEVVIGSECLNSDADAQAFGYALGQVPGMPARYAGAAAALDAAETPTRMPDGSPLAVQRGLMVSNDKFVGAELAESLRELFPGVLCTDMESVGIAQTCFVYGVPFVAIRGISDLCGPVGDHLTHVDDAAERSAVVVLETLRHL</sequence>
<dbReference type="Pfam" id="PF01048">
    <property type="entry name" value="PNP_UDP_1"/>
    <property type="match status" value="1"/>
</dbReference>
<evidence type="ECO:0000256" key="2">
    <source>
        <dbReference type="ARBA" id="ARBA00011974"/>
    </source>
</evidence>
<dbReference type="GO" id="GO:0008930">
    <property type="term" value="F:methylthioadenosine nucleosidase activity"/>
    <property type="evidence" value="ECO:0007669"/>
    <property type="project" value="InterPro"/>
</dbReference>
<evidence type="ECO:0000313" key="7">
    <source>
        <dbReference type="EMBL" id="TFD84386.1"/>
    </source>
</evidence>
<evidence type="ECO:0000259" key="6">
    <source>
        <dbReference type="Pfam" id="PF01048"/>
    </source>
</evidence>
<dbReference type="PANTHER" id="PTHR46832:SF1">
    <property type="entry name" value="5'-METHYLTHIOADENOSINE_S-ADENOSYLHOMOCYSTEINE NUCLEOSIDASE"/>
    <property type="match status" value="1"/>
</dbReference>
<dbReference type="InterPro" id="IPR010049">
    <property type="entry name" value="MTA_SAH_Nsdase"/>
</dbReference>
<dbReference type="EMBL" id="SOHM01000041">
    <property type="protein sequence ID" value="TFD84386.1"/>
    <property type="molecule type" value="Genomic_DNA"/>
</dbReference>
<keyword evidence="7" id="KW-0326">Glycosidase</keyword>
<dbReference type="Gene3D" id="3.40.50.1580">
    <property type="entry name" value="Nucleoside phosphorylase domain"/>
    <property type="match status" value="1"/>
</dbReference>
<comment type="pathway">
    <text evidence="1">Amino-acid biosynthesis; L-methionine biosynthesis via salvage pathway; S-methyl-5-thio-alpha-D-ribose 1-phosphate from S-methyl-5'-thioadenosine (hydrolase route): step 1/2.</text>
</comment>
<protein>
    <recommendedName>
        <fullName evidence="2">adenosylhomocysteine nucleosidase</fullName>
        <ecNumber evidence="2">3.2.2.9</ecNumber>
    </recommendedName>
</protein>
<dbReference type="InterPro" id="IPR035994">
    <property type="entry name" value="Nucleoside_phosphorylase_sf"/>
</dbReference>
<dbReference type="OrthoDB" id="3734512at2"/>
<organism evidence="7 8">
    <name type="scientific">Cryobacterium lactosi</name>
    <dbReference type="NCBI Taxonomy" id="1259202"/>
    <lineage>
        <taxon>Bacteria</taxon>
        <taxon>Bacillati</taxon>
        <taxon>Actinomycetota</taxon>
        <taxon>Actinomycetes</taxon>
        <taxon>Micrococcales</taxon>
        <taxon>Microbacteriaceae</taxon>
        <taxon>Cryobacterium</taxon>
    </lineage>
</organism>
<evidence type="ECO:0000256" key="3">
    <source>
        <dbReference type="ARBA" id="ARBA00022605"/>
    </source>
</evidence>
<accession>A0A4V6QIT8</accession>
<name>A0A4V6QIT8_9MICO</name>
<dbReference type="GO" id="GO:0009164">
    <property type="term" value="P:nucleoside catabolic process"/>
    <property type="evidence" value="ECO:0007669"/>
    <property type="project" value="InterPro"/>
</dbReference>
<comment type="caution">
    <text evidence="7">The sequence shown here is derived from an EMBL/GenBank/DDBJ whole genome shotgun (WGS) entry which is preliminary data.</text>
</comment>
<dbReference type="Proteomes" id="UP000298468">
    <property type="component" value="Unassembled WGS sequence"/>
</dbReference>
<dbReference type="CDD" id="cd09008">
    <property type="entry name" value="MTAN"/>
    <property type="match status" value="1"/>
</dbReference>
<evidence type="ECO:0000256" key="1">
    <source>
        <dbReference type="ARBA" id="ARBA00004945"/>
    </source>
</evidence>
<keyword evidence="4 7" id="KW-0378">Hydrolase</keyword>
<dbReference type="AlphaFoldDB" id="A0A4V6QIT8"/>
<dbReference type="GO" id="GO:0008782">
    <property type="term" value="F:adenosylhomocysteine nucleosidase activity"/>
    <property type="evidence" value="ECO:0007669"/>
    <property type="project" value="UniProtKB-EC"/>
</dbReference>
<dbReference type="PANTHER" id="PTHR46832">
    <property type="entry name" value="5'-METHYLTHIOADENOSINE/S-ADENOSYLHOMOCYSTEINE NUCLEOSIDASE"/>
    <property type="match status" value="1"/>
</dbReference>
<dbReference type="EC" id="3.2.2.9" evidence="2"/>
<dbReference type="RefSeq" id="WP_134642483.1">
    <property type="nucleotide sequence ID" value="NZ_SOHM01000041.1"/>
</dbReference>
<dbReference type="UniPathway" id="UPA00904">
    <property type="reaction ID" value="UER00871"/>
</dbReference>
<dbReference type="GO" id="GO:0005829">
    <property type="term" value="C:cytosol"/>
    <property type="evidence" value="ECO:0007669"/>
    <property type="project" value="TreeGrafter"/>
</dbReference>
<dbReference type="GO" id="GO:0019284">
    <property type="term" value="P:L-methionine salvage from S-adenosylmethionine"/>
    <property type="evidence" value="ECO:0007669"/>
    <property type="project" value="TreeGrafter"/>
</dbReference>
<dbReference type="GO" id="GO:0019509">
    <property type="term" value="P:L-methionine salvage from methylthioadenosine"/>
    <property type="evidence" value="ECO:0007669"/>
    <property type="project" value="UniProtKB-UniPathway"/>
</dbReference>
<feature type="domain" description="Nucleoside phosphorylase" evidence="6">
    <location>
        <begin position="22"/>
        <end position="251"/>
    </location>
</feature>
<keyword evidence="5" id="KW-0486">Methionine biosynthesis</keyword>
<gene>
    <name evidence="7" type="primary">mtnN</name>
    <name evidence="7" type="ORF">E3T61_19355</name>
</gene>
<dbReference type="NCBIfam" id="TIGR01704">
    <property type="entry name" value="MTA_SAH-Nsdase"/>
    <property type="match status" value="1"/>
</dbReference>
<proteinExistence type="predicted"/>
<evidence type="ECO:0000313" key="8">
    <source>
        <dbReference type="Proteomes" id="UP000298468"/>
    </source>
</evidence>
<evidence type="ECO:0000256" key="5">
    <source>
        <dbReference type="ARBA" id="ARBA00023167"/>
    </source>
</evidence>
<dbReference type="SUPFAM" id="SSF53167">
    <property type="entry name" value="Purine and uridine phosphorylases"/>
    <property type="match status" value="1"/>
</dbReference>
<evidence type="ECO:0000256" key="4">
    <source>
        <dbReference type="ARBA" id="ARBA00022801"/>
    </source>
</evidence>
<dbReference type="InterPro" id="IPR000845">
    <property type="entry name" value="Nucleoside_phosphorylase_d"/>
</dbReference>
<keyword evidence="8" id="KW-1185">Reference proteome</keyword>
<reference evidence="7 8" key="1">
    <citation type="submission" date="2019-03" db="EMBL/GenBank/DDBJ databases">
        <title>Genomics of glacier-inhabiting Cryobacterium strains.</title>
        <authorList>
            <person name="Liu Q."/>
            <person name="Xin Y.-H."/>
        </authorList>
    </citation>
    <scope>NUCLEOTIDE SEQUENCE [LARGE SCALE GENOMIC DNA]</scope>
    <source>
        <strain evidence="7 8">Sr59</strain>
    </source>
</reference>